<name>A0A1B1Z808_9BACL</name>
<gene>
    <name evidence="1" type="ORF">ABE41_016375</name>
</gene>
<dbReference type="AlphaFoldDB" id="A0A1B1Z808"/>
<dbReference type="RefSeq" id="WP_066292620.1">
    <property type="nucleotide sequence ID" value="NZ_CP016761.1"/>
</dbReference>
<dbReference type="OrthoDB" id="2972058at2"/>
<evidence type="ECO:0000313" key="2">
    <source>
        <dbReference type="Proteomes" id="UP000077412"/>
    </source>
</evidence>
<evidence type="ECO:0000313" key="1">
    <source>
        <dbReference type="EMBL" id="ANX13588.1"/>
    </source>
</evidence>
<evidence type="ECO:0008006" key="3">
    <source>
        <dbReference type="Google" id="ProtNLM"/>
    </source>
</evidence>
<reference evidence="1 2" key="1">
    <citation type="submission" date="2016-08" db="EMBL/GenBank/DDBJ databases">
        <title>Complete genome sequence of Fictibacillus arsenicus G25-54, a strain with toxicity to nematodes and a potential arsenic-resistance activity.</title>
        <authorList>
            <person name="Zheng Z."/>
        </authorList>
    </citation>
    <scope>NUCLEOTIDE SEQUENCE [LARGE SCALE GENOMIC DNA]</scope>
    <source>
        <strain evidence="1 2">G25-54</strain>
    </source>
</reference>
<dbReference type="KEGG" id="far:ABE41_016375"/>
<dbReference type="EMBL" id="CP016761">
    <property type="protein sequence ID" value="ANX13588.1"/>
    <property type="molecule type" value="Genomic_DNA"/>
</dbReference>
<dbReference type="Proteomes" id="UP000077412">
    <property type="component" value="Chromosome"/>
</dbReference>
<accession>A0A1B1Z808</accession>
<keyword evidence="2" id="KW-1185">Reference proteome</keyword>
<protein>
    <recommendedName>
        <fullName evidence="3">SMI1/KNR4 family protein</fullName>
    </recommendedName>
</protein>
<organism evidence="1 2">
    <name type="scientific">Fictibacillus arsenicus</name>
    <dbReference type="NCBI Taxonomy" id="255247"/>
    <lineage>
        <taxon>Bacteria</taxon>
        <taxon>Bacillati</taxon>
        <taxon>Bacillota</taxon>
        <taxon>Bacilli</taxon>
        <taxon>Bacillales</taxon>
        <taxon>Fictibacillaceae</taxon>
        <taxon>Fictibacillus</taxon>
    </lineage>
</organism>
<sequence length="102" mass="12050">MGIKDKVKQWFLGPLYTQESLIPIENREQFTYSLELGCPVIFTMRDGYGLILFEEKDQLGIVYVKDVFGVNEDYRNYFTLPDLIVFFKDHMSEGISFYAWNN</sequence>
<proteinExistence type="predicted"/>
<dbReference type="STRING" id="255247.ABE41_016375"/>